<feature type="transmembrane region" description="Helical" evidence="1">
    <location>
        <begin position="35"/>
        <end position="54"/>
    </location>
</feature>
<keyword evidence="3" id="KW-1185">Reference proteome</keyword>
<keyword evidence="1" id="KW-0472">Membrane</keyword>
<gene>
    <name evidence="4" type="primary">LOC136089700</name>
</gene>
<reference evidence="4" key="1">
    <citation type="submission" date="2025-08" db="UniProtKB">
        <authorList>
            <consortium name="RefSeq"/>
        </authorList>
    </citation>
    <scope>IDENTIFICATION</scope>
</reference>
<feature type="domain" description="DDE-1" evidence="2">
    <location>
        <begin position="32"/>
        <end position="181"/>
    </location>
</feature>
<keyword evidence="1" id="KW-0812">Transmembrane</keyword>
<accession>A0ABM4DBR8</accession>
<dbReference type="PANTHER" id="PTHR19303">
    <property type="entry name" value="TRANSPOSON"/>
    <property type="match status" value="1"/>
</dbReference>
<sequence length="219" mass="24735">MDESGFWLSPKTNLLIGERGKNTYEESARSNKKSITALLAVNASGTFALSLTIFRYVRLPNRIINAAPSGWGIGRSENGWMIAECFFEYITNAFCPFLLKEEIPLPVFFFDGHASHFSIEISEFCSKNGIILVALFPNATHIFQPLDVADFGPMKAKWKSFCRRWRIDHEGQEINNENVPEALNYFIIDPSMANSIKSGFKNTGIFPFDANSVDYKKIV</sequence>
<dbReference type="Pfam" id="PF03184">
    <property type="entry name" value="DDE_1"/>
    <property type="match status" value="1"/>
</dbReference>
<protein>
    <submittedName>
        <fullName evidence="4">Uncharacterized protein LOC136089700</fullName>
    </submittedName>
</protein>
<dbReference type="PANTHER" id="PTHR19303:SF74">
    <property type="entry name" value="POGO TRANSPOSABLE ELEMENT WITH KRAB DOMAIN"/>
    <property type="match status" value="1"/>
</dbReference>
<dbReference type="GeneID" id="136089700"/>
<organism evidence="3 4">
    <name type="scientific">Hydra vulgaris</name>
    <name type="common">Hydra</name>
    <name type="synonym">Hydra attenuata</name>
    <dbReference type="NCBI Taxonomy" id="6087"/>
    <lineage>
        <taxon>Eukaryota</taxon>
        <taxon>Metazoa</taxon>
        <taxon>Cnidaria</taxon>
        <taxon>Hydrozoa</taxon>
        <taxon>Hydroidolina</taxon>
        <taxon>Anthoathecata</taxon>
        <taxon>Aplanulata</taxon>
        <taxon>Hydridae</taxon>
        <taxon>Hydra</taxon>
    </lineage>
</organism>
<dbReference type="Proteomes" id="UP001652625">
    <property type="component" value="Chromosome 13"/>
</dbReference>
<dbReference type="InterPro" id="IPR050863">
    <property type="entry name" value="CenT-Element_Derived"/>
</dbReference>
<evidence type="ECO:0000256" key="1">
    <source>
        <dbReference type="SAM" id="Phobius"/>
    </source>
</evidence>
<proteinExistence type="predicted"/>
<evidence type="ECO:0000313" key="4">
    <source>
        <dbReference type="RefSeq" id="XP_065671831.1"/>
    </source>
</evidence>
<dbReference type="InterPro" id="IPR004875">
    <property type="entry name" value="DDE_SF_endonuclease_dom"/>
</dbReference>
<evidence type="ECO:0000259" key="2">
    <source>
        <dbReference type="Pfam" id="PF03184"/>
    </source>
</evidence>
<name>A0ABM4DBR8_HYDVU</name>
<evidence type="ECO:0000313" key="3">
    <source>
        <dbReference type="Proteomes" id="UP001652625"/>
    </source>
</evidence>
<dbReference type="RefSeq" id="XP_065671831.1">
    <property type="nucleotide sequence ID" value="XM_065815759.1"/>
</dbReference>
<keyword evidence="1" id="KW-1133">Transmembrane helix</keyword>